<comment type="similarity">
    <text evidence="2">Belongs to the ammonia transporter channel (TC 1.A.11.2) family.</text>
</comment>
<evidence type="ECO:0000256" key="8">
    <source>
        <dbReference type="SAM" id="Phobius"/>
    </source>
</evidence>
<feature type="transmembrane region" description="Helical" evidence="8">
    <location>
        <begin position="114"/>
        <end position="136"/>
    </location>
</feature>
<dbReference type="PROSITE" id="PS01219">
    <property type="entry name" value="AMMONIUM_TRANSP"/>
    <property type="match status" value="1"/>
</dbReference>
<keyword evidence="5 8" id="KW-1133">Transmembrane helix</keyword>
<accession>A0AAN9A8Y1</accession>
<organism evidence="10 11">
    <name type="scientific">Halocaridina rubra</name>
    <name type="common">Hawaiian red shrimp</name>
    <dbReference type="NCBI Taxonomy" id="373956"/>
    <lineage>
        <taxon>Eukaryota</taxon>
        <taxon>Metazoa</taxon>
        <taxon>Ecdysozoa</taxon>
        <taxon>Arthropoda</taxon>
        <taxon>Crustacea</taxon>
        <taxon>Multicrustacea</taxon>
        <taxon>Malacostraca</taxon>
        <taxon>Eumalacostraca</taxon>
        <taxon>Eucarida</taxon>
        <taxon>Decapoda</taxon>
        <taxon>Pleocyemata</taxon>
        <taxon>Caridea</taxon>
        <taxon>Atyoidea</taxon>
        <taxon>Atyidae</taxon>
        <taxon>Halocaridina</taxon>
    </lineage>
</organism>
<protein>
    <submittedName>
        <fullName evidence="10">Ammonium Transporter Family</fullName>
    </submittedName>
</protein>
<reference evidence="10 11" key="1">
    <citation type="submission" date="2023-11" db="EMBL/GenBank/DDBJ databases">
        <title>Halocaridina rubra genome assembly.</title>
        <authorList>
            <person name="Smith C."/>
        </authorList>
    </citation>
    <scope>NUCLEOTIDE SEQUENCE [LARGE SCALE GENOMIC DNA]</scope>
    <source>
        <strain evidence="10">EP-1</strain>
        <tissue evidence="10">Whole</tissue>
    </source>
</reference>
<keyword evidence="3" id="KW-0813">Transport</keyword>
<dbReference type="InterPro" id="IPR018047">
    <property type="entry name" value="Ammonium_transpt_CS"/>
</dbReference>
<keyword evidence="4 8" id="KW-0812">Transmembrane</keyword>
<comment type="subcellular location">
    <subcellularLocation>
        <location evidence="1">Membrane</location>
        <topology evidence="1">Multi-pass membrane protein</topology>
    </subcellularLocation>
</comment>
<sequence>MGCSLVDDDPASIIYRFVYPIVTHWAWSGDGWLGQSGYQDFAGSGVVHLTGGVAALVGAVILGPRIGRFGPNGRDIKGHSVPLAALGGFILLFGFLAFNGGSQASISKAGDAGAVARAIVNTIIAGCSGGITALFLYRSGLFGPRSKWSFIMALNGSLTGMVSICAGCNVMQLWGSFVTGAIGGLISLIIHTLLPKLRVDDPLDAVAVHMGGGIWGLIAVALFQDNGIVYGGSLEVLAWNMAGALAIIAWSGGVCVIIFGILRLVGMLRVPPDMEIQGLDILKHGEPAYPADAWQESQYNGSTKTEDGLPRNLCKYKEIATRYILIIAIT</sequence>
<feature type="transmembrane region" description="Helical" evidence="8">
    <location>
        <begin position="173"/>
        <end position="194"/>
    </location>
</feature>
<dbReference type="GO" id="GO:0005886">
    <property type="term" value="C:plasma membrane"/>
    <property type="evidence" value="ECO:0007669"/>
    <property type="project" value="TreeGrafter"/>
</dbReference>
<evidence type="ECO:0000256" key="4">
    <source>
        <dbReference type="ARBA" id="ARBA00022692"/>
    </source>
</evidence>
<dbReference type="PANTHER" id="PTHR11730:SF6">
    <property type="entry name" value="AMMONIUM TRANSPORTER"/>
    <property type="match status" value="1"/>
</dbReference>
<evidence type="ECO:0000259" key="9">
    <source>
        <dbReference type="Pfam" id="PF00909"/>
    </source>
</evidence>
<dbReference type="InterPro" id="IPR029020">
    <property type="entry name" value="Ammonium/urea_transptr"/>
</dbReference>
<feature type="transmembrane region" description="Helical" evidence="8">
    <location>
        <begin position="148"/>
        <end position="167"/>
    </location>
</feature>
<feature type="transmembrane region" description="Helical" evidence="8">
    <location>
        <begin position="83"/>
        <end position="102"/>
    </location>
</feature>
<keyword evidence="11" id="KW-1185">Reference proteome</keyword>
<proteinExistence type="inferred from homology"/>
<comment type="caution">
    <text evidence="10">The sequence shown here is derived from an EMBL/GenBank/DDBJ whole genome shotgun (WGS) entry which is preliminary data.</text>
</comment>
<dbReference type="Pfam" id="PF00909">
    <property type="entry name" value="Ammonium_transp"/>
    <property type="match status" value="1"/>
</dbReference>
<dbReference type="Gene3D" id="1.10.3430.10">
    <property type="entry name" value="Ammonium transporter AmtB like domains"/>
    <property type="match status" value="1"/>
</dbReference>
<evidence type="ECO:0000256" key="7">
    <source>
        <dbReference type="ARBA" id="ARBA00023177"/>
    </source>
</evidence>
<evidence type="ECO:0000313" key="11">
    <source>
        <dbReference type="Proteomes" id="UP001381693"/>
    </source>
</evidence>
<keyword evidence="6 8" id="KW-0472">Membrane</keyword>
<feature type="transmembrane region" description="Helical" evidence="8">
    <location>
        <begin position="206"/>
        <end position="224"/>
    </location>
</feature>
<feature type="transmembrane region" description="Helical" evidence="8">
    <location>
        <begin position="41"/>
        <end position="62"/>
    </location>
</feature>
<dbReference type="Proteomes" id="UP001381693">
    <property type="component" value="Unassembled WGS sequence"/>
</dbReference>
<evidence type="ECO:0000256" key="2">
    <source>
        <dbReference type="ARBA" id="ARBA00005887"/>
    </source>
</evidence>
<evidence type="ECO:0000256" key="6">
    <source>
        <dbReference type="ARBA" id="ARBA00023136"/>
    </source>
</evidence>
<dbReference type="AlphaFoldDB" id="A0AAN9A8Y1"/>
<feature type="transmembrane region" description="Helical" evidence="8">
    <location>
        <begin position="236"/>
        <end position="262"/>
    </location>
</feature>
<evidence type="ECO:0000256" key="3">
    <source>
        <dbReference type="ARBA" id="ARBA00022448"/>
    </source>
</evidence>
<gene>
    <name evidence="10" type="primary">amt-1_2</name>
    <name evidence="10" type="ORF">SK128_003535</name>
</gene>
<dbReference type="EMBL" id="JAXCGZ010011656">
    <property type="protein sequence ID" value="KAK7074347.1"/>
    <property type="molecule type" value="Genomic_DNA"/>
</dbReference>
<dbReference type="SUPFAM" id="SSF111352">
    <property type="entry name" value="Ammonium transporter"/>
    <property type="match status" value="1"/>
</dbReference>
<dbReference type="InterPro" id="IPR024041">
    <property type="entry name" value="NH4_transpt_AmtB-like_dom"/>
</dbReference>
<evidence type="ECO:0000313" key="10">
    <source>
        <dbReference type="EMBL" id="KAK7074347.1"/>
    </source>
</evidence>
<dbReference type="GO" id="GO:0008519">
    <property type="term" value="F:ammonium channel activity"/>
    <property type="evidence" value="ECO:0007669"/>
    <property type="project" value="InterPro"/>
</dbReference>
<keyword evidence="7" id="KW-0924">Ammonia transport</keyword>
<dbReference type="GO" id="GO:0097272">
    <property type="term" value="P:ammonium homeostasis"/>
    <property type="evidence" value="ECO:0007669"/>
    <property type="project" value="TreeGrafter"/>
</dbReference>
<evidence type="ECO:0000256" key="5">
    <source>
        <dbReference type="ARBA" id="ARBA00022989"/>
    </source>
</evidence>
<dbReference type="PANTHER" id="PTHR11730">
    <property type="entry name" value="AMMONIUM TRANSPORTER"/>
    <property type="match status" value="1"/>
</dbReference>
<evidence type="ECO:0000256" key="1">
    <source>
        <dbReference type="ARBA" id="ARBA00004141"/>
    </source>
</evidence>
<name>A0AAN9A8Y1_HALRR</name>
<feature type="domain" description="Ammonium transporter AmtB-like" evidence="9">
    <location>
        <begin position="13"/>
        <end position="289"/>
    </location>
</feature>